<evidence type="ECO:0000313" key="2">
    <source>
        <dbReference type="EMBL" id="VDN40251.1"/>
    </source>
</evidence>
<name>A0A3P7PBH6_9BILA</name>
<feature type="domain" description="PLOD1-3-like GT" evidence="1">
    <location>
        <begin position="2"/>
        <end position="62"/>
    </location>
</feature>
<reference evidence="2 3" key="1">
    <citation type="submission" date="2018-11" db="EMBL/GenBank/DDBJ databases">
        <authorList>
            <consortium name="Pathogen Informatics"/>
        </authorList>
    </citation>
    <scope>NUCLEOTIDE SEQUENCE [LARGE SCALE GENOMIC DNA]</scope>
</reference>
<dbReference type="Proteomes" id="UP000271098">
    <property type="component" value="Unassembled WGS sequence"/>
</dbReference>
<protein>
    <recommendedName>
        <fullName evidence="1">PLOD1-3-like GT domain-containing protein</fullName>
    </recommendedName>
</protein>
<evidence type="ECO:0000313" key="3">
    <source>
        <dbReference type="Proteomes" id="UP000271098"/>
    </source>
</evidence>
<dbReference type="Pfam" id="PF25342">
    <property type="entry name" value="GT_PLOD"/>
    <property type="match status" value="1"/>
</dbReference>
<dbReference type="InterPro" id="IPR057589">
    <property type="entry name" value="GT_PLOD"/>
</dbReference>
<sequence length="170" mass="19614">MDSLGVLFQNLNGATDDVHLQLSDETKAYQIHNFIYDTYPSVVHGNGPSKLHLNQFGNYIGQLRRADFPCRMCSAVTESAKEMDLPKLLLSIFLSKPTPFIREFFENIKKLSYNSAQIDLYVYCNQKFMEKEVRIEVTLPSAFSTPIISPQKMRKNDKREVFSHVKMIKI</sequence>
<evidence type="ECO:0000259" key="1">
    <source>
        <dbReference type="Pfam" id="PF25342"/>
    </source>
</evidence>
<dbReference type="PANTHER" id="PTHR10730:SF45">
    <property type="entry name" value="PROCOLLAGEN-LYSINE,2-OXOGLUTARATE 5-DIOXYGENASE"/>
    <property type="match status" value="1"/>
</dbReference>
<accession>A0A3P7PBH6</accession>
<proteinExistence type="predicted"/>
<keyword evidence="3" id="KW-1185">Reference proteome</keyword>
<dbReference type="OrthoDB" id="69177at2759"/>
<dbReference type="GO" id="GO:0005783">
    <property type="term" value="C:endoplasmic reticulum"/>
    <property type="evidence" value="ECO:0007669"/>
    <property type="project" value="TreeGrafter"/>
</dbReference>
<dbReference type="InterPro" id="IPR050757">
    <property type="entry name" value="Collagen_mod_GT25"/>
</dbReference>
<gene>
    <name evidence="2" type="ORF">GPUH_LOCUS22586</name>
</gene>
<organism evidence="2 3">
    <name type="scientific">Gongylonema pulchrum</name>
    <dbReference type="NCBI Taxonomy" id="637853"/>
    <lineage>
        <taxon>Eukaryota</taxon>
        <taxon>Metazoa</taxon>
        <taxon>Ecdysozoa</taxon>
        <taxon>Nematoda</taxon>
        <taxon>Chromadorea</taxon>
        <taxon>Rhabditida</taxon>
        <taxon>Spirurina</taxon>
        <taxon>Spiruromorpha</taxon>
        <taxon>Spiruroidea</taxon>
        <taxon>Gongylonematidae</taxon>
        <taxon>Gongylonema</taxon>
    </lineage>
</organism>
<dbReference type="AlphaFoldDB" id="A0A3P7PBH6"/>
<dbReference type="EMBL" id="UYRT01095440">
    <property type="protein sequence ID" value="VDN40251.1"/>
    <property type="molecule type" value="Genomic_DNA"/>
</dbReference>
<dbReference type="PANTHER" id="PTHR10730">
    <property type="entry name" value="PROCOLLAGEN-LYSINE,2-OXOGLUTARATE 5-DIOXYGENASE/GLYCOSYLTRANSFERASE 25 FAMILY MEMBER"/>
    <property type="match status" value="1"/>
</dbReference>
<dbReference type="GO" id="GO:0008475">
    <property type="term" value="F:procollagen-lysine 5-dioxygenase activity"/>
    <property type="evidence" value="ECO:0007669"/>
    <property type="project" value="TreeGrafter"/>
</dbReference>